<feature type="region of interest" description="Disordered" evidence="6">
    <location>
        <begin position="1"/>
        <end position="36"/>
    </location>
</feature>
<dbReference type="InterPro" id="IPR053926">
    <property type="entry name" value="RecX_HTH_1st"/>
</dbReference>
<feature type="domain" description="RecX second three-helical" evidence="7">
    <location>
        <begin position="89"/>
        <end position="130"/>
    </location>
</feature>
<evidence type="ECO:0000256" key="5">
    <source>
        <dbReference type="HAMAP-Rule" id="MF_01114"/>
    </source>
</evidence>
<evidence type="ECO:0000256" key="6">
    <source>
        <dbReference type="SAM" id="MobiDB-lite"/>
    </source>
</evidence>
<name>A0ABW4P6I4_9NOCA</name>
<comment type="function">
    <text evidence="5">Modulates RecA activity.</text>
</comment>
<organism evidence="9 10">
    <name type="scientific">Rhodococcus gannanensis</name>
    <dbReference type="NCBI Taxonomy" id="1960308"/>
    <lineage>
        <taxon>Bacteria</taxon>
        <taxon>Bacillati</taxon>
        <taxon>Actinomycetota</taxon>
        <taxon>Actinomycetes</taxon>
        <taxon>Mycobacteriales</taxon>
        <taxon>Nocardiaceae</taxon>
        <taxon>Rhodococcus</taxon>
    </lineage>
</organism>
<dbReference type="Gene3D" id="1.10.10.10">
    <property type="entry name" value="Winged helix-like DNA-binding domain superfamily/Winged helix DNA-binding domain"/>
    <property type="match status" value="2"/>
</dbReference>
<protein>
    <recommendedName>
        <fullName evidence="3 5">Regulatory protein RecX</fullName>
    </recommendedName>
</protein>
<sequence length="211" mass="23133">MHPDEQRRPTRRRSGDDDTGRGRSARRGVDVGSLAPAEQEVQAKDLCLRLLTDRARSRAELSKKLTDKGFDGDVIARVLDRLAEVKLVDDAAFAAQWVHSRHTYSGKGKRALAMELRTKGVAPDVAAGALDQIDGDDERARAVELVQRKLRTASLDFEIDGPGGRSSERDRLVRRLVSMLARRGYPQGMSFDVVKAELARAGSEVGDLDGG</sequence>
<proteinExistence type="inferred from homology"/>
<evidence type="ECO:0000313" key="9">
    <source>
        <dbReference type="EMBL" id="MFD1814118.1"/>
    </source>
</evidence>
<evidence type="ECO:0000313" key="10">
    <source>
        <dbReference type="Proteomes" id="UP001597286"/>
    </source>
</evidence>
<keyword evidence="10" id="KW-1185">Reference proteome</keyword>
<evidence type="ECO:0000256" key="3">
    <source>
        <dbReference type="ARBA" id="ARBA00018111"/>
    </source>
</evidence>
<comment type="similarity">
    <text evidence="2 5">Belongs to the RecX family.</text>
</comment>
<dbReference type="PANTHER" id="PTHR33602:SF1">
    <property type="entry name" value="REGULATORY PROTEIN RECX FAMILY PROTEIN"/>
    <property type="match status" value="1"/>
</dbReference>
<comment type="subcellular location">
    <subcellularLocation>
        <location evidence="1 5">Cytoplasm</location>
    </subcellularLocation>
</comment>
<dbReference type="HAMAP" id="MF_01114">
    <property type="entry name" value="RecX"/>
    <property type="match status" value="1"/>
</dbReference>
<dbReference type="NCBIfam" id="NF001064">
    <property type="entry name" value="PRK00117.5-4"/>
    <property type="match status" value="1"/>
</dbReference>
<dbReference type="InterPro" id="IPR036388">
    <property type="entry name" value="WH-like_DNA-bd_sf"/>
</dbReference>
<feature type="domain" description="RecX first three-helical" evidence="8">
    <location>
        <begin position="43"/>
        <end position="82"/>
    </location>
</feature>
<dbReference type="EMBL" id="JBHUFB010000013">
    <property type="protein sequence ID" value="MFD1814118.1"/>
    <property type="molecule type" value="Genomic_DNA"/>
</dbReference>
<dbReference type="PANTHER" id="PTHR33602">
    <property type="entry name" value="REGULATORY PROTEIN RECX FAMILY PROTEIN"/>
    <property type="match status" value="1"/>
</dbReference>
<dbReference type="InterPro" id="IPR053924">
    <property type="entry name" value="RecX_HTH_2nd"/>
</dbReference>
<evidence type="ECO:0000256" key="1">
    <source>
        <dbReference type="ARBA" id="ARBA00004496"/>
    </source>
</evidence>
<dbReference type="RefSeq" id="WP_378486611.1">
    <property type="nucleotide sequence ID" value="NZ_JBHUFB010000013.1"/>
</dbReference>
<evidence type="ECO:0000259" key="7">
    <source>
        <dbReference type="Pfam" id="PF02631"/>
    </source>
</evidence>
<evidence type="ECO:0000256" key="4">
    <source>
        <dbReference type="ARBA" id="ARBA00022490"/>
    </source>
</evidence>
<keyword evidence="4 5" id="KW-0963">Cytoplasm</keyword>
<dbReference type="Proteomes" id="UP001597286">
    <property type="component" value="Unassembled WGS sequence"/>
</dbReference>
<dbReference type="Pfam" id="PF21982">
    <property type="entry name" value="RecX_HTH1"/>
    <property type="match status" value="1"/>
</dbReference>
<evidence type="ECO:0000259" key="8">
    <source>
        <dbReference type="Pfam" id="PF21982"/>
    </source>
</evidence>
<dbReference type="InterPro" id="IPR003783">
    <property type="entry name" value="Regulatory_RecX"/>
</dbReference>
<reference evidence="10" key="1">
    <citation type="journal article" date="2019" name="Int. J. Syst. Evol. Microbiol.">
        <title>The Global Catalogue of Microorganisms (GCM) 10K type strain sequencing project: providing services to taxonomists for standard genome sequencing and annotation.</title>
        <authorList>
            <consortium name="The Broad Institute Genomics Platform"/>
            <consortium name="The Broad Institute Genome Sequencing Center for Infectious Disease"/>
            <person name="Wu L."/>
            <person name="Ma J."/>
        </authorList>
    </citation>
    <scope>NUCLEOTIDE SEQUENCE [LARGE SCALE GENOMIC DNA]</scope>
    <source>
        <strain evidence="10">DT72</strain>
    </source>
</reference>
<dbReference type="Pfam" id="PF02631">
    <property type="entry name" value="RecX_HTH2"/>
    <property type="match status" value="1"/>
</dbReference>
<comment type="caution">
    <text evidence="9">The sequence shown here is derived from an EMBL/GenBank/DDBJ whole genome shotgun (WGS) entry which is preliminary data.</text>
</comment>
<accession>A0ABW4P6I4</accession>
<feature type="compositionally biased region" description="Basic and acidic residues" evidence="6">
    <location>
        <begin position="1"/>
        <end position="21"/>
    </location>
</feature>
<evidence type="ECO:0000256" key="2">
    <source>
        <dbReference type="ARBA" id="ARBA00009695"/>
    </source>
</evidence>
<gene>
    <name evidence="5 9" type="primary">recX</name>
    <name evidence="9" type="ORF">ACFSJG_18025</name>
</gene>